<proteinExistence type="predicted"/>
<dbReference type="Pfam" id="PF00355">
    <property type="entry name" value="Rieske"/>
    <property type="match status" value="1"/>
</dbReference>
<organism evidence="9 10">
    <name type="scientific">Pseudonocardia eucalypti</name>
    <dbReference type="NCBI Taxonomy" id="648755"/>
    <lineage>
        <taxon>Bacteria</taxon>
        <taxon>Bacillati</taxon>
        <taxon>Actinomycetota</taxon>
        <taxon>Actinomycetes</taxon>
        <taxon>Pseudonocardiales</taxon>
        <taxon>Pseudonocardiaceae</taxon>
        <taxon>Pseudonocardia</taxon>
    </lineage>
</organism>
<reference evidence="10" key="1">
    <citation type="journal article" date="2019" name="Int. J. Syst. Evol. Microbiol.">
        <title>The Global Catalogue of Microorganisms (GCM) 10K type strain sequencing project: providing services to taxonomists for standard genome sequencing and annotation.</title>
        <authorList>
            <consortium name="The Broad Institute Genomics Platform"/>
            <consortium name="The Broad Institute Genome Sequencing Center for Infectious Disease"/>
            <person name="Wu L."/>
            <person name="Ma J."/>
        </authorList>
    </citation>
    <scope>NUCLEOTIDE SEQUENCE [LARGE SCALE GENOMIC DNA]</scope>
    <source>
        <strain evidence="10">JCM 18303</strain>
    </source>
</reference>
<dbReference type="SUPFAM" id="SSF55961">
    <property type="entry name" value="Bet v1-like"/>
    <property type="match status" value="1"/>
</dbReference>
<sequence>MTVTHQPGTAEAQIAEGRLPTTRPAPPADLLAKDRYLSREFLLAELTRMWSRVWQIACMDADIPNVGDYHEYRIGRESVLVVRVAEDQVKAYHNACQHRGRPLKQGSGSAGQLRCPYHGWTWRLDGSLAAVPERQEFCPFADRDVALSEVRVDRWEQFIFVNLDPHAGPLADYLGDLPRRLAPYRLSRQYRWWSRSTVVPVNWKIALDAFQEDYHARYIHPETVSFADYTQNPIELIGDHSMLAARFGMPDRLLEQAPDMEETLDAMQWTFDAFGEDTALITALRQMDLPDGTPLREVLVPLIKAGMAQAGIDVTGLSDTQLVDDYEWFIFPNIQIHTLSFGSWMFRMRPNGLDPESMIFDMWYLHRVPEDVEPPPHAQNVHVEPGGSCGAVMDQDFDNIVVQQQGLHSTGFRGFRLSAMEARIVHMNETLDRYLAG</sequence>
<keyword evidence="9" id="KW-0223">Dioxygenase</keyword>
<gene>
    <name evidence="9" type="ORF">GCM10023321_14670</name>
</gene>
<keyword evidence="10" id="KW-1185">Reference proteome</keyword>
<evidence type="ECO:0000256" key="3">
    <source>
        <dbReference type="ARBA" id="ARBA00022723"/>
    </source>
</evidence>
<evidence type="ECO:0000256" key="7">
    <source>
        <dbReference type="SAM" id="MobiDB-lite"/>
    </source>
</evidence>
<dbReference type="PRINTS" id="PR00090">
    <property type="entry name" value="RNGDIOXGNASE"/>
</dbReference>
<comment type="cofactor">
    <cofactor evidence="1">
        <name>Fe cation</name>
        <dbReference type="ChEBI" id="CHEBI:24875"/>
    </cofactor>
</comment>
<dbReference type="PANTHER" id="PTHR43756">
    <property type="entry name" value="CHOLINE MONOOXYGENASE, CHLOROPLASTIC"/>
    <property type="match status" value="1"/>
</dbReference>
<dbReference type="RefSeq" id="WP_185060986.1">
    <property type="nucleotide sequence ID" value="NZ_BAABJP010000005.1"/>
</dbReference>
<evidence type="ECO:0000256" key="6">
    <source>
        <dbReference type="ARBA" id="ARBA00023014"/>
    </source>
</evidence>
<feature type="domain" description="Rieske" evidence="8">
    <location>
        <begin position="54"/>
        <end position="161"/>
    </location>
</feature>
<comment type="caution">
    <text evidence="9">The sequence shown here is derived from an EMBL/GenBank/DDBJ whole genome shotgun (WGS) entry which is preliminary data.</text>
</comment>
<evidence type="ECO:0000313" key="10">
    <source>
        <dbReference type="Proteomes" id="UP001428817"/>
    </source>
</evidence>
<dbReference type="Gene3D" id="3.90.380.10">
    <property type="entry name" value="Naphthalene 1,2-dioxygenase Alpha Subunit, Chain A, domain 1"/>
    <property type="match status" value="1"/>
</dbReference>
<accession>A0ABP9PQJ8</accession>
<dbReference type="InterPro" id="IPR036922">
    <property type="entry name" value="Rieske_2Fe-2S_sf"/>
</dbReference>
<feature type="region of interest" description="Disordered" evidence="7">
    <location>
        <begin position="1"/>
        <end position="26"/>
    </location>
</feature>
<dbReference type="Gene3D" id="2.102.10.10">
    <property type="entry name" value="Rieske [2Fe-2S] iron-sulphur domain"/>
    <property type="match status" value="1"/>
</dbReference>
<dbReference type="SUPFAM" id="SSF50022">
    <property type="entry name" value="ISP domain"/>
    <property type="match status" value="1"/>
</dbReference>
<evidence type="ECO:0000256" key="5">
    <source>
        <dbReference type="ARBA" id="ARBA00023004"/>
    </source>
</evidence>
<evidence type="ECO:0000259" key="8">
    <source>
        <dbReference type="PROSITE" id="PS51296"/>
    </source>
</evidence>
<dbReference type="PROSITE" id="PS51296">
    <property type="entry name" value="RIESKE"/>
    <property type="match status" value="1"/>
</dbReference>
<dbReference type="Pfam" id="PF00848">
    <property type="entry name" value="Ring_hydroxyl_A"/>
    <property type="match status" value="2"/>
</dbReference>
<dbReference type="CDD" id="cd03469">
    <property type="entry name" value="Rieske_RO_Alpha_N"/>
    <property type="match status" value="1"/>
</dbReference>
<evidence type="ECO:0000256" key="2">
    <source>
        <dbReference type="ARBA" id="ARBA00022714"/>
    </source>
</evidence>
<evidence type="ECO:0000313" key="9">
    <source>
        <dbReference type="EMBL" id="GAA5149971.1"/>
    </source>
</evidence>
<dbReference type="GO" id="GO:0051213">
    <property type="term" value="F:dioxygenase activity"/>
    <property type="evidence" value="ECO:0007669"/>
    <property type="project" value="UniProtKB-KW"/>
</dbReference>
<keyword evidence="5" id="KW-0408">Iron</keyword>
<dbReference type="PANTHER" id="PTHR43756:SF5">
    <property type="entry name" value="CHOLINE MONOOXYGENASE, CHLOROPLASTIC"/>
    <property type="match status" value="1"/>
</dbReference>
<evidence type="ECO:0000256" key="1">
    <source>
        <dbReference type="ARBA" id="ARBA00001962"/>
    </source>
</evidence>
<dbReference type="CDD" id="cd08882">
    <property type="entry name" value="RHO_alpha_C_MupW-like"/>
    <property type="match status" value="1"/>
</dbReference>
<keyword evidence="3" id="KW-0479">Metal-binding</keyword>
<protein>
    <submittedName>
        <fullName evidence="9">Aromatic ring-hydroxylating dioxygenase subunit alpha</fullName>
    </submittedName>
</protein>
<dbReference type="InterPro" id="IPR017941">
    <property type="entry name" value="Rieske_2Fe-2S"/>
</dbReference>
<dbReference type="InterPro" id="IPR001663">
    <property type="entry name" value="Rng_hydr_dOase-A"/>
</dbReference>
<dbReference type="EMBL" id="BAABJP010000005">
    <property type="protein sequence ID" value="GAA5149971.1"/>
    <property type="molecule type" value="Genomic_DNA"/>
</dbReference>
<keyword evidence="2" id="KW-0001">2Fe-2S</keyword>
<dbReference type="Proteomes" id="UP001428817">
    <property type="component" value="Unassembled WGS sequence"/>
</dbReference>
<name>A0ABP9PQJ8_9PSEU</name>
<keyword evidence="4" id="KW-0560">Oxidoreductase</keyword>
<keyword evidence="6" id="KW-0411">Iron-sulfur</keyword>
<evidence type="ECO:0000256" key="4">
    <source>
        <dbReference type="ARBA" id="ARBA00023002"/>
    </source>
</evidence>
<dbReference type="InterPro" id="IPR015879">
    <property type="entry name" value="Ring_hydroxy_dOase_asu_C_dom"/>
</dbReference>